<evidence type="ECO:0000256" key="2">
    <source>
        <dbReference type="ARBA" id="ARBA00023125"/>
    </source>
</evidence>
<dbReference type="EMBL" id="JBGOSP010000011">
    <property type="protein sequence ID" value="MFA3839120.1"/>
    <property type="molecule type" value="Genomic_DNA"/>
</dbReference>
<dbReference type="RefSeq" id="WP_372564030.1">
    <property type="nucleotide sequence ID" value="NZ_JBGOSP010000011.1"/>
</dbReference>
<accession>A0ABV4SM79</accession>
<protein>
    <submittedName>
        <fullName evidence="5">Substrate-binding domain-containing protein</fullName>
    </submittedName>
</protein>
<dbReference type="Gene3D" id="3.40.50.2300">
    <property type="match status" value="1"/>
</dbReference>
<organism evidence="5 6">
    <name type="scientific">Streptomyces aureus</name>
    <dbReference type="NCBI Taxonomy" id="193461"/>
    <lineage>
        <taxon>Bacteria</taxon>
        <taxon>Bacillati</taxon>
        <taxon>Actinomycetota</taxon>
        <taxon>Actinomycetes</taxon>
        <taxon>Kitasatosporales</taxon>
        <taxon>Streptomycetaceae</taxon>
        <taxon>Streptomyces</taxon>
    </lineage>
</organism>
<reference evidence="5 6" key="1">
    <citation type="submission" date="2024-08" db="EMBL/GenBank/DDBJ databases">
        <title>Genome sequence of Streptomyces aureus CACIA-1.46HGO.</title>
        <authorList>
            <person name="Evangelista-Martinez Z."/>
        </authorList>
    </citation>
    <scope>NUCLEOTIDE SEQUENCE [LARGE SCALE GENOMIC DNA]</scope>
    <source>
        <strain evidence="5 6">CACIA-1.46HGO</strain>
    </source>
</reference>
<keyword evidence="1" id="KW-0805">Transcription regulation</keyword>
<feature type="domain" description="Transcriptional regulator LacI/GalR-like sensor" evidence="4">
    <location>
        <begin position="8"/>
        <end position="56"/>
    </location>
</feature>
<evidence type="ECO:0000259" key="4">
    <source>
        <dbReference type="Pfam" id="PF13377"/>
    </source>
</evidence>
<keyword evidence="2" id="KW-0238">DNA-binding</keyword>
<keyword evidence="3" id="KW-0804">Transcription</keyword>
<evidence type="ECO:0000256" key="1">
    <source>
        <dbReference type="ARBA" id="ARBA00023015"/>
    </source>
</evidence>
<proteinExistence type="predicted"/>
<evidence type="ECO:0000313" key="5">
    <source>
        <dbReference type="EMBL" id="MFA3839120.1"/>
    </source>
</evidence>
<dbReference type="SUPFAM" id="SSF53822">
    <property type="entry name" value="Periplasmic binding protein-like I"/>
    <property type="match status" value="1"/>
</dbReference>
<dbReference type="InterPro" id="IPR028082">
    <property type="entry name" value="Peripla_BP_I"/>
</dbReference>
<gene>
    <name evidence="5" type="ORF">ACEG43_23585</name>
</gene>
<evidence type="ECO:0000313" key="6">
    <source>
        <dbReference type="Proteomes" id="UP001571476"/>
    </source>
</evidence>
<evidence type="ECO:0000256" key="3">
    <source>
        <dbReference type="ARBA" id="ARBA00023163"/>
    </source>
</evidence>
<name>A0ABV4SM79_9ACTN</name>
<dbReference type="Proteomes" id="UP001571476">
    <property type="component" value="Unassembled WGS sequence"/>
</dbReference>
<dbReference type="InterPro" id="IPR046335">
    <property type="entry name" value="LacI/GalR-like_sensor"/>
</dbReference>
<comment type="caution">
    <text evidence="5">The sequence shown here is derived from an EMBL/GenBank/DDBJ whole genome shotgun (WGS) entry which is preliminary data.</text>
</comment>
<sequence>MTIAKKFFSKPQLATVRRPVQEMAGTMARLLQEHIESTRTEPTSLIFEPELVLRHSA</sequence>
<dbReference type="Pfam" id="PF13377">
    <property type="entry name" value="Peripla_BP_3"/>
    <property type="match status" value="1"/>
</dbReference>
<keyword evidence="6" id="KW-1185">Reference proteome</keyword>